<dbReference type="SMART" id="SM00480">
    <property type="entry name" value="POL3Bc"/>
    <property type="match status" value="1"/>
</dbReference>
<dbReference type="Gene3D" id="3.70.10.10">
    <property type="match status" value="1"/>
</dbReference>
<evidence type="ECO:0000256" key="5">
    <source>
        <dbReference type="ARBA" id="ARBA00022695"/>
    </source>
</evidence>
<keyword evidence="4" id="KW-0808">Transferase</keyword>
<dbReference type="InterPro" id="IPR046938">
    <property type="entry name" value="DNA_clamp_sf"/>
</dbReference>
<feature type="domain" description="DNA polymerase III beta sliding clamp central" evidence="10">
    <location>
        <begin position="192"/>
        <end position="306"/>
    </location>
</feature>
<feature type="domain" description="DNA polymerase III beta sliding clamp N-terminal" evidence="9">
    <location>
        <begin position="63"/>
        <end position="181"/>
    </location>
</feature>
<keyword evidence="3" id="KW-0963">Cytoplasm</keyword>
<keyword evidence="7" id="KW-0239">DNA-directed DNA polymerase</keyword>
<dbReference type="SUPFAM" id="SSF55979">
    <property type="entry name" value="DNA clamp"/>
    <property type="match status" value="3"/>
</dbReference>
<protein>
    <submittedName>
        <fullName evidence="12">Beta sliding clamp</fullName>
    </submittedName>
</protein>
<dbReference type="Pfam" id="PF02768">
    <property type="entry name" value="DNA_pol3_beta_3"/>
    <property type="match status" value="1"/>
</dbReference>
<dbReference type="InterPro" id="IPR022634">
    <property type="entry name" value="DNA_polIII_beta_N"/>
</dbReference>
<evidence type="ECO:0000259" key="10">
    <source>
        <dbReference type="Pfam" id="PF02767"/>
    </source>
</evidence>
<dbReference type="InterPro" id="IPR022635">
    <property type="entry name" value="DNA_polIII_beta_C"/>
</dbReference>
<dbReference type="Pfam" id="PF02767">
    <property type="entry name" value="DNA_pol3_beta_2"/>
    <property type="match status" value="1"/>
</dbReference>
<dbReference type="EMBL" id="VSSQ01000007">
    <property type="protein sequence ID" value="MPL58711.1"/>
    <property type="molecule type" value="Genomic_DNA"/>
</dbReference>
<keyword evidence="5" id="KW-0548">Nucleotidyltransferase</keyword>
<reference evidence="12" key="1">
    <citation type="submission" date="2019-08" db="EMBL/GenBank/DDBJ databases">
        <authorList>
            <person name="Kucharzyk K."/>
            <person name="Murdoch R.W."/>
            <person name="Higgins S."/>
            <person name="Loffler F."/>
        </authorList>
    </citation>
    <scope>NUCLEOTIDE SEQUENCE</scope>
</reference>
<dbReference type="GO" id="GO:0005737">
    <property type="term" value="C:cytoplasm"/>
    <property type="evidence" value="ECO:0007669"/>
    <property type="project" value="UniProtKB-SubCell"/>
</dbReference>
<evidence type="ECO:0000259" key="9">
    <source>
        <dbReference type="Pfam" id="PF00712"/>
    </source>
</evidence>
<dbReference type="GO" id="GO:0003887">
    <property type="term" value="F:DNA-directed DNA polymerase activity"/>
    <property type="evidence" value="ECO:0007669"/>
    <property type="project" value="UniProtKB-KW"/>
</dbReference>
<proteinExistence type="inferred from homology"/>
<evidence type="ECO:0000256" key="6">
    <source>
        <dbReference type="ARBA" id="ARBA00022705"/>
    </source>
</evidence>
<evidence type="ECO:0000256" key="3">
    <source>
        <dbReference type="ARBA" id="ARBA00022490"/>
    </source>
</evidence>
<dbReference type="GO" id="GO:0006271">
    <property type="term" value="P:DNA strand elongation involved in DNA replication"/>
    <property type="evidence" value="ECO:0007669"/>
    <property type="project" value="TreeGrafter"/>
</dbReference>
<evidence type="ECO:0000256" key="4">
    <source>
        <dbReference type="ARBA" id="ARBA00022679"/>
    </source>
</evidence>
<gene>
    <name evidence="12" type="primary">dnaN_2</name>
    <name evidence="12" type="ORF">SDC9_04253</name>
</gene>
<evidence type="ECO:0000256" key="7">
    <source>
        <dbReference type="ARBA" id="ARBA00022932"/>
    </source>
</evidence>
<dbReference type="PANTHER" id="PTHR30478">
    <property type="entry name" value="DNA POLYMERASE III SUBUNIT BETA"/>
    <property type="match status" value="1"/>
</dbReference>
<accession>A0A644SYI9</accession>
<dbReference type="GO" id="GO:0009360">
    <property type="term" value="C:DNA polymerase III complex"/>
    <property type="evidence" value="ECO:0007669"/>
    <property type="project" value="InterPro"/>
</dbReference>
<evidence type="ECO:0000259" key="11">
    <source>
        <dbReference type="Pfam" id="PF02768"/>
    </source>
</evidence>
<organism evidence="12">
    <name type="scientific">bioreactor metagenome</name>
    <dbReference type="NCBI Taxonomy" id="1076179"/>
    <lineage>
        <taxon>unclassified sequences</taxon>
        <taxon>metagenomes</taxon>
        <taxon>ecological metagenomes</taxon>
    </lineage>
</organism>
<dbReference type="InterPro" id="IPR001001">
    <property type="entry name" value="DNA_polIII_beta"/>
</dbReference>
<dbReference type="GO" id="GO:0008408">
    <property type="term" value="F:3'-5' exonuclease activity"/>
    <property type="evidence" value="ECO:0007669"/>
    <property type="project" value="InterPro"/>
</dbReference>
<keyword evidence="8" id="KW-0238">DNA-binding</keyword>
<sequence>MCITHGIVIYILFTLPPVDNYVSTALINILTGPTTITTTFYILTTYNNNIPPTPKTEPEVDVMKIFCSKELLNQAVQTVQKAVATKTQLPILTGIYLAANDNKLELHATDYEIGIKCIIDAQVEIPGTVVISGRYFQEMVRKLPGDTIEISSSTEDRTIKITANSAQFNLLSLPVEEFPVLKQLTSDSFMIVKDNVLKELIKKTVFACANDEARPIFTGCLLESNEKDIKMVATNTHRLALKKDSSEQSLNNLKMIIPAKILHELARIMNSETPIDIKIYWLKNQVAFEFENIYIISRLIEGQFPDYNKVIPPSFATNVLINTKQLLDAVERVALMARDNDYNVIKLAFKTDSITITSNNPDIGKACEVVDAALEGNEVDIAFNVKYISDILKNIDSENLKFSLNTPLSPASIRPIDDENYIYIVTPVRTN</sequence>
<evidence type="ECO:0000256" key="2">
    <source>
        <dbReference type="ARBA" id="ARBA00010752"/>
    </source>
</evidence>
<comment type="caution">
    <text evidence="12">The sequence shown here is derived from an EMBL/GenBank/DDBJ whole genome shotgun (WGS) entry which is preliminary data.</text>
</comment>
<keyword evidence="6" id="KW-0235">DNA replication</keyword>
<dbReference type="Pfam" id="PF00712">
    <property type="entry name" value="DNA_pol3_beta"/>
    <property type="match status" value="1"/>
</dbReference>
<dbReference type="GO" id="GO:0003677">
    <property type="term" value="F:DNA binding"/>
    <property type="evidence" value="ECO:0007669"/>
    <property type="project" value="UniProtKB-KW"/>
</dbReference>
<dbReference type="CDD" id="cd00140">
    <property type="entry name" value="beta_clamp"/>
    <property type="match status" value="1"/>
</dbReference>
<feature type="domain" description="DNA polymerase III beta sliding clamp C-terminal" evidence="11">
    <location>
        <begin position="309"/>
        <end position="429"/>
    </location>
</feature>
<dbReference type="PANTHER" id="PTHR30478:SF0">
    <property type="entry name" value="BETA SLIDING CLAMP"/>
    <property type="match status" value="1"/>
</dbReference>
<dbReference type="AlphaFoldDB" id="A0A644SYI9"/>
<evidence type="ECO:0000256" key="8">
    <source>
        <dbReference type="ARBA" id="ARBA00023125"/>
    </source>
</evidence>
<name>A0A644SYI9_9ZZZZ</name>
<dbReference type="InterPro" id="IPR022637">
    <property type="entry name" value="DNA_polIII_beta_cen"/>
</dbReference>
<evidence type="ECO:0000313" key="12">
    <source>
        <dbReference type="EMBL" id="MPL58711.1"/>
    </source>
</evidence>
<dbReference type="Gene3D" id="3.10.150.10">
    <property type="entry name" value="DNA Polymerase III, subunit A, domain 2"/>
    <property type="match status" value="1"/>
</dbReference>
<evidence type="ECO:0000256" key="1">
    <source>
        <dbReference type="ARBA" id="ARBA00004496"/>
    </source>
</evidence>
<comment type="subcellular location">
    <subcellularLocation>
        <location evidence="1">Cytoplasm</location>
    </subcellularLocation>
</comment>
<comment type="similarity">
    <text evidence="2">Belongs to the beta sliding clamp family.</text>
</comment>
<dbReference type="NCBIfam" id="TIGR00663">
    <property type="entry name" value="dnan"/>
    <property type="match status" value="1"/>
</dbReference>